<dbReference type="EMBL" id="JAEPRC010000243">
    <property type="protein sequence ID" value="KAG2202977.1"/>
    <property type="molecule type" value="Genomic_DNA"/>
</dbReference>
<evidence type="ECO:0000256" key="2">
    <source>
        <dbReference type="ARBA" id="ARBA00008170"/>
    </source>
</evidence>
<keyword evidence="9 10" id="KW-0472">Membrane</keyword>
<feature type="transmembrane region" description="Helical" evidence="10">
    <location>
        <begin position="183"/>
        <end position="204"/>
    </location>
</feature>
<keyword evidence="5 10" id="KW-0812">Transmembrane</keyword>
<evidence type="ECO:0000256" key="3">
    <source>
        <dbReference type="ARBA" id="ARBA00022448"/>
    </source>
</evidence>
<evidence type="ECO:0000256" key="8">
    <source>
        <dbReference type="ARBA" id="ARBA00023065"/>
    </source>
</evidence>
<dbReference type="Proteomes" id="UP000650833">
    <property type="component" value="Unassembled WGS sequence"/>
</dbReference>
<comment type="subcellular location">
    <subcellularLocation>
        <location evidence="1">Endomembrane system</location>
        <topology evidence="1">Multi-pass membrane protein</topology>
    </subcellularLocation>
    <subcellularLocation>
        <location evidence="10">Vacuole membrane</location>
    </subcellularLocation>
</comment>
<keyword evidence="4 10" id="KW-0109">Calcium transport</keyword>
<reference evidence="12" key="1">
    <citation type="submission" date="2020-12" db="EMBL/GenBank/DDBJ databases">
        <title>Metabolic potential, ecology and presence of endohyphal bacteria is reflected in genomic diversity of Mucoromycotina.</title>
        <authorList>
            <person name="Muszewska A."/>
            <person name="Okrasinska A."/>
            <person name="Steczkiewicz K."/>
            <person name="Drgas O."/>
            <person name="Orlowska M."/>
            <person name="Perlinska-Lenart U."/>
            <person name="Aleksandrzak-Piekarczyk T."/>
            <person name="Szatraj K."/>
            <person name="Zielenkiewicz U."/>
            <person name="Pilsyk S."/>
            <person name="Malc E."/>
            <person name="Mieczkowski P."/>
            <person name="Kruszewska J.S."/>
            <person name="Biernat P."/>
            <person name="Pawlowska J."/>
        </authorList>
    </citation>
    <scope>NUCLEOTIDE SEQUENCE</scope>
    <source>
        <strain evidence="12">CBS 226.32</strain>
    </source>
</reference>
<feature type="transmembrane region" description="Helical" evidence="10">
    <location>
        <begin position="116"/>
        <end position="134"/>
    </location>
</feature>
<dbReference type="NCBIfam" id="TIGR00846">
    <property type="entry name" value="caca2"/>
    <property type="match status" value="1"/>
</dbReference>
<sequence>MSEREHLLPHNGEEENLTFMSSFKHTFLSSKINWLLVFVPIAIIFSGASDTVVFSLNFIAIIPLAKLLGFATEEIALRSGSVIGSLLNATFGNAVELILGMIALKEGLVRVVQASILGSILSNILLVLGCCFLLGGVGRSEQSFNATAAQTSTSLLGLTALSLLIPAAFSATAAHTAEVDNGIINLSHGTAIILLIVYVLYLVFQLKTHSELFEDEVDEEEQPHTTLVFSIVSLLVIAGFIAIHAENLVGAIEGVVEAWGLNETFVGLIILPIVGNAAEHVSSVTFAMKNKMNLCIGIAVSSSLQIGLLVSPVLVLTGWAINVPMTFFFEIFETVVLFSSVLVVNYLIADGKSNWLEGALLLACYAIVALAFFYHPIV</sequence>
<protein>
    <recommendedName>
        <fullName evidence="10">Vacuolar calcium ion transporter</fullName>
    </recommendedName>
</protein>
<comment type="function">
    <text evidence="10">Has a role in promoting intracellular calcium ion sequestration via the exchange of calcium ions for hydrogen ions across the vacuolar membrane. Involved also in manganese ion homeostasis via its uptake into the vacuole.</text>
</comment>
<feature type="transmembrane region" description="Helical" evidence="10">
    <location>
        <begin position="294"/>
        <end position="321"/>
    </location>
</feature>
<evidence type="ECO:0000313" key="12">
    <source>
        <dbReference type="EMBL" id="KAG2202977.1"/>
    </source>
</evidence>
<dbReference type="OrthoDB" id="1699231at2759"/>
<keyword evidence="8 10" id="KW-0406">Ion transport</keyword>
<evidence type="ECO:0000256" key="10">
    <source>
        <dbReference type="RuleBase" id="RU365028"/>
    </source>
</evidence>
<feature type="transmembrane region" description="Helical" evidence="10">
    <location>
        <begin position="225"/>
        <end position="245"/>
    </location>
</feature>
<evidence type="ECO:0000256" key="9">
    <source>
        <dbReference type="ARBA" id="ARBA00023136"/>
    </source>
</evidence>
<evidence type="ECO:0000256" key="1">
    <source>
        <dbReference type="ARBA" id="ARBA00004127"/>
    </source>
</evidence>
<evidence type="ECO:0000256" key="7">
    <source>
        <dbReference type="ARBA" id="ARBA00022989"/>
    </source>
</evidence>
<dbReference type="Gene3D" id="1.20.1420.30">
    <property type="entry name" value="NCX, central ion-binding region"/>
    <property type="match status" value="1"/>
</dbReference>
<dbReference type="GO" id="GO:0006874">
    <property type="term" value="P:intracellular calcium ion homeostasis"/>
    <property type="evidence" value="ECO:0007669"/>
    <property type="project" value="TreeGrafter"/>
</dbReference>
<dbReference type="GO" id="GO:0015369">
    <property type="term" value="F:calcium:proton antiporter activity"/>
    <property type="evidence" value="ECO:0007669"/>
    <property type="project" value="UniProtKB-UniRule"/>
</dbReference>
<feature type="domain" description="Sodium/calcium exchanger membrane region" evidence="11">
    <location>
        <begin position="230"/>
        <end position="373"/>
    </location>
</feature>
<evidence type="ECO:0000256" key="6">
    <source>
        <dbReference type="ARBA" id="ARBA00022837"/>
    </source>
</evidence>
<comment type="similarity">
    <text evidence="2 10">Belongs to the Ca(2+):cation antiporter (CaCA) (TC 2.A.19) family.</text>
</comment>
<feature type="transmembrane region" description="Helical" evidence="10">
    <location>
        <begin position="355"/>
        <end position="374"/>
    </location>
</feature>
<feature type="transmembrane region" description="Helical" evidence="10">
    <location>
        <begin position="54"/>
        <end position="71"/>
    </location>
</feature>
<organism evidence="12 13">
    <name type="scientific">Mucor plumbeus</name>
    <dbReference type="NCBI Taxonomy" id="97098"/>
    <lineage>
        <taxon>Eukaryota</taxon>
        <taxon>Fungi</taxon>
        <taxon>Fungi incertae sedis</taxon>
        <taxon>Mucoromycota</taxon>
        <taxon>Mucoromycotina</taxon>
        <taxon>Mucoromycetes</taxon>
        <taxon>Mucorales</taxon>
        <taxon>Mucorineae</taxon>
        <taxon>Mucoraceae</taxon>
        <taxon>Mucor</taxon>
    </lineage>
</organism>
<comment type="caution">
    <text evidence="12">The sequence shown here is derived from an EMBL/GenBank/DDBJ whole genome shotgun (WGS) entry which is preliminary data.</text>
</comment>
<dbReference type="InterPro" id="IPR004798">
    <property type="entry name" value="CAX-like"/>
</dbReference>
<keyword evidence="13" id="KW-1185">Reference proteome</keyword>
<gene>
    <name evidence="12" type="ORF">INT46_009094</name>
</gene>
<dbReference type="Pfam" id="PF01699">
    <property type="entry name" value="Na_Ca_ex"/>
    <property type="match status" value="2"/>
</dbReference>
<dbReference type="InterPro" id="IPR044880">
    <property type="entry name" value="NCX_ion-bd_dom_sf"/>
</dbReference>
<dbReference type="InterPro" id="IPR004713">
    <property type="entry name" value="CaH_exchang"/>
</dbReference>
<keyword evidence="7 10" id="KW-1133">Transmembrane helix</keyword>
<keyword evidence="6 10" id="KW-0106">Calcium</keyword>
<dbReference type="PANTHER" id="PTHR31503">
    <property type="entry name" value="VACUOLAR CALCIUM ION TRANSPORTER"/>
    <property type="match status" value="1"/>
</dbReference>
<dbReference type="NCBIfam" id="TIGR00378">
    <property type="entry name" value="cax"/>
    <property type="match status" value="1"/>
</dbReference>
<feature type="transmembrane region" description="Helical" evidence="10">
    <location>
        <begin position="155"/>
        <end position="177"/>
    </location>
</feature>
<dbReference type="GO" id="GO:0012505">
    <property type="term" value="C:endomembrane system"/>
    <property type="evidence" value="ECO:0007669"/>
    <property type="project" value="UniProtKB-SubCell"/>
</dbReference>
<evidence type="ECO:0000313" key="13">
    <source>
        <dbReference type="Proteomes" id="UP000650833"/>
    </source>
</evidence>
<evidence type="ECO:0000256" key="5">
    <source>
        <dbReference type="ARBA" id="ARBA00022692"/>
    </source>
</evidence>
<evidence type="ECO:0000256" key="4">
    <source>
        <dbReference type="ARBA" id="ARBA00022568"/>
    </source>
</evidence>
<keyword evidence="3 10" id="KW-0813">Transport</keyword>
<dbReference type="AlphaFoldDB" id="A0A8H7R329"/>
<name>A0A8H7R329_9FUNG</name>
<dbReference type="InterPro" id="IPR004837">
    <property type="entry name" value="NaCa_Exmemb"/>
</dbReference>
<feature type="transmembrane region" description="Helical" evidence="10">
    <location>
        <begin position="327"/>
        <end position="348"/>
    </location>
</feature>
<dbReference type="GO" id="GO:0005774">
    <property type="term" value="C:vacuolar membrane"/>
    <property type="evidence" value="ECO:0007669"/>
    <property type="project" value="UniProtKB-SubCell"/>
</dbReference>
<feature type="domain" description="Sodium/calcium exchanger membrane region" evidence="11">
    <location>
        <begin position="51"/>
        <end position="206"/>
    </location>
</feature>
<accession>A0A8H7R329</accession>
<keyword evidence="10" id="KW-0926">Vacuole</keyword>
<keyword evidence="10" id="KW-0050">Antiport</keyword>
<feature type="transmembrane region" description="Helical" evidence="10">
    <location>
        <begin position="83"/>
        <end position="104"/>
    </location>
</feature>
<proteinExistence type="inferred from homology"/>
<comment type="caution">
    <text evidence="10">Lacks conserved residue(s) required for the propagation of feature annotation.</text>
</comment>
<evidence type="ECO:0000259" key="11">
    <source>
        <dbReference type="Pfam" id="PF01699"/>
    </source>
</evidence>
<dbReference type="PANTHER" id="PTHR31503:SF22">
    <property type="entry name" value="VACUOLAR CALCIUM ION TRANSPORTER"/>
    <property type="match status" value="1"/>
</dbReference>
<feature type="transmembrane region" description="Helical" evidence="10">
    <location>
        <begin position="32"/>
        <end position="48"/>
    </location>
</feature>